<accession>A0A739MNA2</accession>
<organism evidence="2">
    <name type="scientific">Salmonella derby</name>
    <dbReference type="NCBI Taxonomy" id="28144"/>
    <lineage>
        <taxon>Bacteria</taxon>
        <taxon>Pseudomonadati</taxon>
        <taxon>Pseudomonadota</taxon>
        <taxon>Gammaproteobacteria</taxon>
        <taxon>Enterobacterales</taxon>
        <taxon>Enterobacteriaceae</taxon>
        <taxon>Salmonella</taxon>
    </lineage>
</organism>
<keyword evidence="1" id="KW-1133">Transmembrane helix</keyword>
<comment type="caution">
    <text evidence="2">The sequence shown here is derived from an EMBL/GenBank/DDBJ whole genome shotgun (WGS) entry which is preliminary data.</text>
</comment>
<keyword evidence="1" id="KW-0472">Membrane</keyword>
<proteinExistence type="predicted"/>
<dbReference type="RefSeq" id="WP_153247003.1">
    <property type="nucleotide sequence ID" value="NZ_CBDGJQ010000034.1"/>
</dbReference>
<evidence type="ECO:0000313" key="2">
    <source>
        <dbReference type="EMBL" id="HAE9595118.1"/>
    </source>
</evidence>
<reference evidence="2" key="2">
    <citation type="submission" date="2018-07" db="EMBL/GenBank/DDBJ databases">
        <authorList>
            <consortium name="NCBI Pathogen Detection Project"/>
        </authorList>
    </citation>
    <scope>NUCLEOTIDE SEQUENCE</scope>
    <source>
        <strain evidence="2">Salmonella enterica</strain>
    </source>
</reference>
<reference evidence="2" key="1">
    <citation type="journal article" date="2018" name="Genome Biol.">
        <title>SKESA: strategic k-mer extension for scrupulous assemblies.</title>
        <authorList>
            <person name="Souvorov A."/>
            <person name="Agarwala R."/>
            <person name="Lipman D.J."/>
        </authorList>
    </citation>
    <scope>NUCLEOTIDE SEQUENCE</scope>
    <source>
        <strain evidence="2">Salmonella enterica</strain>
    </source>
</reference>
<sequence length="53" mass="5358">MKSLIIDVAGLAGFGAMVGGIFLKFGAAVALMAGGCGLLLWALLAARRIKHAD</sequence>
<gene>
    <name evidence="2" type="ORF">G4X31_004550</name>
</gene>
<evidence type="ECO:0000256" key="1">
    <source>
        <dbReference type="SAM" id="Phobius"/>
    </source>
</evidence>
<protein>
    <submittedName>
        <fullName evidence="2">Uncharacterized protein</fullName>
    </submittedName>
</protein>
<dbReference type="EMBL" id="DAATPR010000099">
    <property type="protein sequence ID" value="HAE9595118.1"/>
    <property type="molecule type" value="Genomic_DNA"/>
</dbReference>
<name>A0A739MNA2_SALDE</name>
<feature type="transmembrane region" description="Helical" evidence="1">
    <location>
        <begin position="21"/>
        <end position="44"/>
    </location>
</feature>
<dbReference type="AlphaFoldDB" id="A0A739MNA2"/>
<keyword evidence="1" id="KW-0812">Transmembrane</keyword>